<dbReference type="Gramene" id="PRQ24108">
    <property type="protein sequence ID" value="PRQ24108"/>
    <property type="gene ID" value="RchiOBHm_Chr6g0268761"/>
</dbReference>
<proteinExistence type="predicted"/>
<accession>A0A2P6PQA4</accession>
<dbReference type="Proteomes" id="UP000238479">
    <property type="component" value="Chromosome 6"/>
</dbReference>
<sequence length="59" mass="6595">MEILLRKRSICQSLLVESKYVGALAMSEPNCKLCTILLISFIETLISLPPPSLLPSSWF</sequence>
<dbReference type="AlphaFoldDB" id="A0A2P6PQA4"/>
<name>A0A2P6PQA4_ROSCH</name>
<evidence type="ECO:0000313" key="1">
    <source>
        <dbReference type="EMBL" id="PRQ24108.1"/>
    </source>
</evidence>
<protein>
    <submittedName>
        <fullName evidence="1">Uncharacterized protein</fullName>
    </submittedName>
</protein>
<evidence type="ECO:0000313" key="2">
    <source>
        <dbReference type="Proteomes" id="UP000238479"/>
    </source>
</evidence>
<keyword evidence="2" id="KW-1185">Reference proteome</keyword>
<organism evidence="1 2">
    <name type="scientific">Rosa chinensis</name>
    <name type="common">China rose</name>
    <dbReference type="NCBI Taxonomy" id="74649"/>
    <lineage>
        <taxon>Eukaryota</taxon>
        <taxon>Viridiplantae</taxon>
        <taxon>Streptophyta</taxon>
        <taxon>Embryophyta</taxon>
        <taxon>Tracheophyta</taxon>
        <taxon>Spermatophyta</taxon>
        <taxon>Magnoliopsida</taxon>
        <taxon>eudicotyledons</taxon>
        <taxon>Gunneridae</taxon>
        <taxon>Pentapetalae</taxon>
        <taxon>rosids</taxon>
        <taxon>fabids</taxon>
        <taxon>Rosales</taxon>
        <taxon>Rosaceae</taxon>
        <taxon>Rosoideae</taxon>
        <taxon>Rosoideae incertae sedis</taxon>
        <taxon>Rosa</taxon>
    </lineage>
</organism>
<dbReference type="EMBL" id="PDCK01000044">
    <property type="protein sequence ID" value="PRQ24108.1"/>
    <property type="molecule type" value="Genomic_DNA"/>
</dbReference>
<comment type="caution">
    <text evidence="1">The sequence shown here is derived from an EMBL/GenBank/DDBJ whole genome shotgun (WGS) entry which is preliminary data.</text>
</comment>
<reference evidence="1 2" key="1">
    <citation type="journal article" date="2018" name="Nat. Genet.">
        <title>The Rosa genome provides new insights in the design of modern roses.</title>
        <authorList>
            <person name="Bendahmane M."/>
        </authorList>
    </citation>
    <scope>NUCLEOTIDE SEQUENCE [LARGE SCALE GENOMIC DNA]</scope>
    <source>
        <strain evidence="2">cv. Old Blush</strain>
    </source>
</reference>
<gene>
    <name evidence="1" type="ORF">RchiOBHm_Chr6g0268761</name>
</gene>